<evidence type="ECO:0000259" key="1">
    <source>
        <dbReference type="Pfam" id="PF07727"/>
    </source>
</evidence>
<dbReference type="Pfam" id="PF07727">
    <property type="entry name" value="RVT_2"/>
    <property type="match status" value="1"/>
</dbReference>
<keyword evidence="3" id="KW-1185">Reference proteome</keyword>
<sequence>MFSSLSNFQELSFDQLPLFTNLSIELFPNNSNADTFDELHDAYPHASLGSIEDVLQVGNVLDNAESSSLTSYVSPIGSNPVDLRPENEILNPPSSHPTQEYGIDYEETFAPVAHPTLVRSLIAIAAAKRWKMFQMDVKNAFLNGDLVEEVYMKPPLGLKLPPNKVC</sequence>
<dbReference type="InterPro" id="IPR013103">
    <property type="entry name" value="RVT_2"/>
</dbReference>
<reference evidence="2 3" key="1">
    <citation type="journal article" date="2021" name="Commun. Biol.">
        <title>The genome of Shorea leprosula (Dipterocarpaceae) highlights the ecological relevance of drought in aseasonal tropical rainforests.</title>
        <authorList>
            <person name="Ng K.K.S."/>
            <person name="Kobayashi M.J."/>
            <person name="Fawcett J.A."/>
            <person name="Hatakeyama M."/>
            <person name="Paape T."/>
            <person name="Ng C.H."/>
            <person name="Ang C.C."/>
            <person name="Tnah L.H."/>
            <person name="Lee C.T."/>
            <person name="Nishiyama T."/>
            <person name="Sese J."/>
            <person name="O'Brien M.J."/>
            <person name="Copetti D."/>
            <person name="Mohd Noor M.I."/>
            <person name="Ong R.C."/>
            <person name="Putra M."/>
            <person name="Sireger I.Z."/>
            <person name="Indrioko S."/>
            <person name="Kosugi Y."/>
            <person name="Izuno A."/>
            <person name="Isagi Y."/>
            <person name="Lee S.L."/>
            <person name="Shimizu K.K."/>
        </authorList>
    </citation>
    <scope>NUCLEOTIDE SEQUENCE [LARGE SCALE GENOMIC DNA]</scope>
    <source>
        <strain evidence="2">214</strain>
    </source>
</reference>
<feature type="domain" description="Reverse transcriptase Ty1/copia-type" evidence="1">
    <location>
        <begin position="99"/>
        <end position="166"/>
    </location>
</feature>
<evidence type="ECO:0000313" key="2">
    <source>
        <dbReference type="EMBL" id="GKV41188.1"/>
    </source>
</evidence>
<organism evidence="2 3">
    <name type="scientific">Rubroshorea leprosula</name>
    <dbReference type="NCBI Taxonomy" id="152421"/>
    <lineage>
        <taxon>Eukaryota</taxon>
        <taxon>Viridiplantae</taxon>
        <taxon>Streptophyta</taxon>
        <taxon>Embryophyta</taxon>
        <taxon>Tracheophyta</taxon>
        <taxon>Spermatophyta</taxon>
        <taxon>Magnoliopsida</taxon>
        <taxon>eudicotyledons</taxon>
        <taxon>Gunneridae</taxon>
        <taxon>Pentapetalae</taxon>
        <taxon>rosids</taxon>
        <taxon>malvids</taxon>
        <taxon>Malvales</taxon>
        <taxon>Dipterocarpaceae</taxon>
        <taxon>Rubroshorea</taxon>
    </lineage>
</organism>
<comment type="caution">
    <text evidence="2">The sequence shown here is derived from an EMBL/GenBank/DDBJ whole genome shotgun (WGS) entry which is preliminary data.</text>
</comment>
<dbReference type="EMBL" id="BPVZ01000148">
    <property type="protein sequence ID" value="GKV41188.1"/>
    <property type="molecule type" value="Genomic_DNA"/>
</dbReference>
<dbReference type="AlphaFoldDB" id="A0AAV5LVI0"/>
<gene>
    <name evidence="2" type="ORF">SLEP1_g48754</name>
</gene>
<accession>A0AAV5LVI0</accession>
<name>A0AAV5LVI0_9ROSI</name>
<protein>
    <recommendedName>
        <fullName evidence="1">Reverse transcriptase Ty1/copia-type domain-containing protein</fullName>
    </recommendedName>
</protein>
<dbReference type="Proteomes" id="UP001054252">
    <property type="component" value="Unassembled WGS sequence"/>
</dbReference>
<proteinExistence type="predicted"/>
<evidence type="ECO:0000313" key="3">
    <source>
        <dbReference type="Proteomes" id="UP001054252"/>
    </source>
</evidence>